<evidence type="ECO:0000256" key="1">
    <source>
        <dbReference type="ARBA" id="ARBA00004123"/>
    </source>
</evidence>
<dbReference type="Gene3D" id="1.25.10.10">
    <property type="entry name" value="Leucine-rich Repeat Variant"/>
    <property type="match status" value="1"/>
</dbReference>
<dbReference type="Proteomes" id="UP000886520">
    <property type="component" value="Chromosome 13"/>
</dbReference>
<evidence type="ECO:0000256" key="8">
    <source>
        <dbReference type="PROSITE-ProRule" id="PRU00103"/>
    </source>
</evidence>
<evidence type="ECO:0000313" key="12">
    <source>
        <dbReference type="EMBL" id="KAI5071652.1"/>
    </source>
</evidence>
<evidence type="ECO:0000256" key="9">
    <source>
        <dbReference type="SAM" id="MobiDB-lite"/>
    </source>
</evidence>
<dbReference type="InterPro" id="IPR011989">
    <property type="entry name" value="ARM-like"/>
</dbReference>
<dbReference type="InterPro" id="IPR040122">
    <property type="entry name" value="Importin_beta"/>
</dbReference>
<evidence type="ECO:0000256" key="4">
    <source>
        <dbReference type="ARBA" id="ARBA00022490"/>
    </source>
</evidence>
<evidence type="ECO:0000259" key="11">
    <source>
        <dbReference type="Pfam" id="PF25780"/>
    </source>
</evidence>
<keyword evidence="6" id="KW-0653">Protein transport</keyword>
<keyword evidence="13" id="KW-1185">Reference proteome</keyword>
<dbReference type="Pfam" id="PF25780">
    <property type="entry name" value="TPR_IPO5"/>
    <property type="match status" value="1"/>
</dbReference>
<comment type="subcellular location">
    <subcellularLocation>
        <location evidence="2">Cytoplasm</location>
    </subcellularLocation>
    <subcellularLocation>
        <location evidence="1">Nucleus</location>
    </subcellularLocation>
</comment>
<keyword evidence="7" id="KW-0539">Nucleus</keyword>
<dbReference type="OrthoDB" id="7862313at2759"/>
<dbReference type="SUPFAM" id="SSF48371">
    <property type="entry name" value="ARM repeat"/>
    <property type="match status" value="2"/>
</dbReference>
<feature type="domain" description="IPO4/5-like TPR repeats" evidence="11">
    <location>
        <begin position="4"/>
        <end position="162"/>
    </location>
</feature>
<sequence length="964" mass="105421">MHSPPVQRASANVASVVAKHAVPAGDWPELLPFLFHCSQSPQENHREVALILFSSLTETIWETLKPHYSTLQAVFVKGLQDRESERVRVAALKAVGALVGCLDTEEEVVKFRELVPHILNVSRECLANGSEEVAILAFEIFDELVESPVPVLGSSITEIVQFALEVCSNKELEINVRHQAIQILSWLSKYKPKTLVKYKAVHPILKVICPLLAEVNNRQDEDELSMDRAAAEVLDTMALSLPKKYVFPVVLDFAAGSYGSPDPNCREAAVMVLGVISEGCFEVMKKKLPDILRVVLQALQDSEQMVRGAASFALGQFAEHLQPEIVEHYETVLPCIFNVLSDASSEVQEKAYYALAAFCENLGTEILPYLEPLMAKLLQALENGRRVLQETCMSAIGAAAAAAEQAFVPYAVRVLEMMKHFMVLTKDEDLAARARATELVGIVAIAVGCENMQFVVHEFVEAAITGFSLDYSELREYTHGFLSSVAEVLKEGFVQYLPRAVPLALESCNLDDGTAVDFEDSDKEEHAPSGFGGVSSDEDNQDNRRVRNFSVRTGVLDEKAAATQALGAFAVHTKATFAPYLSQSLDVLKRHAGYFHEDVRLQAMIALKHVLTSTQAAFPGIGTVLSVEAKQVLDTIMGLYLRAFNEDEDKETVAQVCSCVVEILQDVHYLNVEPYVGSLTEAILLLLREEAICQETGDTDGEEEDEDCEHDEILMDAVTDLLPALAKCMGPAFEPILRQQFEPLMKFAKATRPPGDRTMVVASLAEVAQEIGPAIIPYIDAIMPLAIKELGSTEPTNRRNAAFCVGELCKNGGDTSLKYYNRILMAMNQLFGDSELDDAVRDNAAGAVARMIMTQPQAVPLAQVLPVFVSALPLKEDLGESMAVCSCLCNLLSSQHSETVPLIPQIVLIFAKVAASENENPEVKSLVGRTAKQLLSHYGSQLQVVLESLPPDIAPALASLMSST</sequence>
<dbReference type="EMBL" id="JABFUD020000013">
    <property type="protein sequence ID" value="KAI5071652.1"/>
    <property type="molecule type" value="Genomic_DNA"/>
</dbReference>
<keyword evidence="3" id="KW-0813">Transport</keyword>
<keyword evidence="5" id="KW-0677">Repeat</keyword>
<reference evidence="12" key="1">
    <citation type="submission" date="2021-01" db="EMBL/GenBank/DDBJ databases">
        <title>Adiantum capillus-veneris genome.</title>
        <authorList>
            <person name="Fang Y."/>
            <person name="Liao Q."/>
        </authorList>
    </citation>
    <scope>NUCLEOTIDE SEQUENCE</scope>
    <source>
        <strain evidence="12">H3</strain>
        <tissue evidence="12">Leaf</tissue>
    </source>
</reference>
<feature type="repeat" description="HEAT" evidence="8">
    <location>
        <begin position="332"/>
        <end position="370"/>
    </location>
</feature>
<evidence type="ECO:0000256" key="6">
    <source>
        <dbReference type="ARBA" id="ARBA00022927"/>
    </source>
</evidence>
<evidence type="ECO:0000259" key="10">
    <source>
        <dbReference type="Pfam" id="PF24714"/>
    </source>
</evidence>
<dbReference type="PANTHER" id="PTHR10527">
    <property type="entry name" value="IMPORTIN BETA"/>
    <property type="match status" value="1"/>
</dbReference>
<dbReference type="Pfam" id="PF24714">
    <property type="entry name" value="TOR1L1_N"/>
    <property type="match status" value="1"/>
</dbReference>
<organism evidence="12 13">
    <name type="scientific">Adiantum capillus-veneris</name>
    <name type="common">Maidenhair fern</name>
    <dbReference type="NCBI Taxonomy" id="13818"/>
    <lineage>
        <taxon>Eukaryota</taxon>
        <taxon>Viridiplantae</taxon>
        <taxon>Streptophyta</taxon>
        <taxon>Embryophyta</taxon>
        <taxon>Tracheophyta</taxon>
        <taxon>Polypodiopsida</taxon>
        <taxon>Polypodiidae</taxon>
        <taxon>Polypodiales</taxon>
        <taxon>Pteridineae</taxon>
        <taxon>Pteridaceae</taxon>
        <taxon>Vittarioideae</taxon>
        <taxon>Adiantum</taxon>
    </lineage>
</organism>
<comment type="caution">
    <text evidence="12">The sequence shown here is derived from an EMBL/GenBank/DDBJ whole genome shotgun (WGS) entry which is preliminary data.</text>
</comment>
<evidence type="ECO:0000256" key="3">
    <source>
        <dbReference type="ARBA" id="ARBA00022448"/>
    </source>
</evidence>
<dbReference type="InterPro" id="IPR057600">
    <property type="entry name" value="TORTIFOLIA1/SINE1-2_N"/>
</dbReference>
<dbReference type="AlphaFoldDB" id="A0A9D4UQD5"/>
<evidence type="ECO:0008006" key="14">
    <source>
        <dbReference type="Google" id="ProtNLM"/>
    </source>
</evidence>
<feature type="region of interest" description="Disordered" evidence="9">
    <location>
        <begin position="520"/>
        <end position="543"/>
    </location>
</feature>
<evidence type="ECO:0000256" key="7">
    <source>
        <dbReference type="ARBA" id="ARBA00023242"/>
    </source>
</evidence>
<gene>
    <name evidence="12" type="ORF">GOP47_0013903</name>
</gene>
<evidence type="ECO:0000256" key="2">
    <source>
        <dbReference type="ARBA" id="ARBA00004496"/>
    </source>
</evidence>
<evidence type="ECO:0000313" key="13">
    <source>
        <dbReference type="Proteomes" id="UP000886520"/>
    </source>
</evidence>
<dbReference type="InterPro" id="IPR016024">
    <property type="entry name" value="ARM-type_fold"/>
</dbReference>
<dbReference type="GO" id="GO:0006606">
    <property type="term" value="P:protein import into nucleus"/>
    <property type="evidence" value="ECO:0007669"/>
    <property type="project" value="InterPro"/>
</dbReference>
<protein>
    <recommendedName>
        <fullName evidence="14">TOG domain-containing protein</fullName>
    </recommendedName>
</protein>
<evidence type="ECO:0000256" key="5">
    <source>
        <dbReference type="ARBA" id="ARBA00022737"/>
    </source>
</evidence>
<name>A0A9D4UQD5_ADICA</name>
<dbReference type="InterPro" id="IPR057672">
    <property type="entry name" value="TPR_IPO4/5"/>
</dbReference>
<keyword evidence="4" id="KW-0963">Cytoplasm</keyword>
<feature type="repeat" description="HEAT" evidence="8">
    <location>
        <begin position="291"/>
        <end position="329"/>
    </location>
</feature>
<proteinExistence type="predicted"/>
<dbReference type="InterPro" id="IPR021133">
    <property type="entry name" value="HEAT_type_2"/>
</dbReference>
<dbReference type="PROSITE" id="PS50077">
    <property type="entry name" value="HEAT_REPEAT"/>
    <property type="match status" value="2"/>
</dbReference>
<accession>A0A9D4UQD5</accession>
<dbReference type="GO" id="GO:0005737">
    <property type="term" value="C:cytoplasm"/>
    <property type="evidence" value="ECO:0007669"/>
    <property type="project" value="UniProtKB-SubCell"/>
</dbReference>
<feature type="domain" description="TORTIFOLIA1/SINE1-2 N-terminal" evidence="10">
    <location>
        <begin position="228"/>
        <end position="447"/>
    </location>
</feature>